<protein>
    <submittedName>
        <fullName evidence="1">Uncharacterized protein</fullName>
    </submittedName>
</protein>
<dbReference type="AlphaFoldDB" id="X1MKI2"/>
<evidence type="ECO:0000313" key="1">
    <source>
        <dbReference type="EMBL" id="GAI31798.1"/>
    </source>
</evidence>
<sequence>MEIIRYVSKEDIEKWKSRYLESYIPADLMADTITELIRKSEL</sequence>
<dbReference type="EMBL" id="BARV01018251">
    <property type="protein sequence ID" value="GAI31798.1"/>
    <property type="molecule type" value="Genomic_DNA"/>
</dbReference>
<name>X1MKI2_9ZZZZ</name>
<reference evidence="1" key="1">
    <citation type="journal article" date="2014" name="Front. Microbiol.">
        <title>High frequency of phylogenetically diverse reductive dehalogenase-homologous genes in deep subseafloor sedimentary metagenomes.</title>
        <authorList>
            <person name="Kawai M."/>
            <person name="Futagami T."/>
            <person name="Toyoda A."/>
            <person name="Takaki Y."/>
            <person name="Nishi S."/>
            <person name="Hori S."/>
            <person name="Arai W."/>
            <person name="Tsubouchi T."/>
            <person name="Morono Y."/>
            <person name="Uchiyama I."/>
            <person name="Ito T."/>
            <person name="Fujiyama A."/>
            <person name="Inagaki F."/>
            <person name="Takami H."/>
        </authorList>
    </citation>
    <scope>NUCLEOTIDE SEQUENCE</scope>
    <source>
        <strain evidence="1">Expedition CK06-06</strain>
    </source>
</reference>
<proteinExistence type="predicted"/>
<comment type="caution">
    <text evidence="1">The sequence shown here is derived from an EMBL/GenBank/DDBJ whole genome shotgun (WGS) entry which is preliminary data.</text>
</comment>
<organism evidence="1">
    <name type="scientific">marine sediment metagenome</name>
    <dbReference type="NCBI Taxonomy" id="412755"/>
    <lineage>
        <taxon>unclassified sequences</taxon>
        <taxon>metagenomes</taxon>
        <taxon>ecological metagenomes</taxon>
    </lineage>
</organism>
<accession>X1MKI2</accession>
<feature type="non-terminal residue" evidence="1">
    <location>
        <position position="42"/>
    </location>
</feature>
<gene>
    <name evidence="1" type="ORF">S06H3_30916</name>
</gene>